<evidence type="ECO:0000256" key="1">
    <source>
        <dbReference type="SAM" id="MobiDB-lite"/>
    </source>
</evidence>
<evidence type="ECO:0000313" key="2">
    <source>
        <dbReference type="EMBL" id="KXH27256.1"/>
    </source>
</evidence>
<keyword evidence="3" id="KW-1185">Reference proteome</keyword>
<feature type="region of interest" description="Disordered" evidence="1">
    <location>
        <begin position="136"/>
        <end position="155"/>
    </location>
</feature>
<dbReference type="AlphaFoldDB" id="A0A135RU71"/>
<gene>
    <name evidence="2" type="ORF">CNYM01_11781</name>
</gene>
<dbReference type="EMBL" id="JEMN01001777">
    <property type="protein sequence ID" value="KXH27256.1"/>
    <property type="molecule type" value="Genomic_DNA"/>
</dbReference>
<protein>
    <submittedName>
        <fullName evidence="2">Uncharacterized protein</fullName>
    </submittedName>
</protein>
<dbReference type="Proteomes" id="UP000070054">
    <property type="component" value="Unassembled WGS sequence"/>
</dbReference>
<organism evidence="2 3">
    <name type="scientific">Colletotrichum nymphaeae SA-01</name>
    <dbReference type="NCBI Taxonomy" id="1460502"/>
    <lineage>
        <taxon>Eukaryota</taxon>
        <taxon>Fungi</taxon>
        <taxon>Dikarya</taxon>
        <taxon>Ascomycota</taxon>
        <taxon>Pezizomycotina</taxon>
        <taxon>Sordariomycetes</taxon>
        <taxon>Hypocreomycetidae</taxon>
        <taxon>Glomerellales</taxon>
        <taxon>Glomerellaceae</taxon>
        <taxon>Colletotrichum</taxon>
        <taxon>Colletotrichum acutatum species complex</taxon>
    </lineage>
</organism>
<sequence length="251" mass="27807">MAPSASIIHLPNTTIIEQSIDATWPSGSTISRVLSVGIIKDGRYKQTPLLFGREFQFQIRSECQTRTHDSEAQARAQPLASRPSTTPLALTQKTHTHPDRDRDNNDASFLRLCSLRHAPQNNGSKAECPDITVTALRSHPSRPSQTLEPRTSAQWSEPACHWQMNRHVRRPSVGPSCPATRTLQRPSERCQCKRTPARFLGAAGISRNTRLLAVGGVGKGRACSQTASVPDRKMGWPRHVCVLRLTSSHLR</sequence>
<reference evidence="2 3" key="1">
    <citation type="submission" date="2014-02" db="EMBL/GenBank/DDBJ databases">
        <title>The genome sequence of Colletotrichum nymphaeae SA-01.</title>
        <authorList>
            <person name="Baroncelli R."/>
            <person name="Thon M.R."/>
        </authorList>
    </citation>
    <scope>NUCLEOTIDE SEQUENCE [LARGE SCALE GENOMIC DNA]</scope>
    <source>
        <strain evidence="2 3">SA-01</strain>
    </source>
</reference>
<proteinExistence type="predicted"/>
<feature type="compositionally biased region" description="Basic and acidic residues" evidence="1">
    <location>
        <begin position="96"/>
        <end position="105"/>
    </location>
</feature>
<feature type="region of interest" description="Disordered" evidence="1">
    <location>
        <begin position="66"/>
        <end position="105"/>
    </location>
</feature>
<evidence type="ECO:0000313" key="3">
    <source>
        <dbReference type="Proteomes" id="UP000070054"/>
    </source>
</evidence>
<name>A0A135RU71_9PEZI</name>
<comment type="caution">
    <text evidence="2">The sequence shown here is derived from an EMBL/GenBank/DDBJ whole genome shotgun (WGS) entry which is preliminary data.</text>
</comment>
<feature type="compositionally biased region" description="Polar residues" evidence="1">
    <location>
        <begin position="82"/>
        <end position="93"/>
    </location>
</feature>
<accession>A0A135RU71</accession>
<feature type="compositionally biased region" description="Polar residues" evidence="1">
    <location>
        <begin position="141"/>
        <end position="155"/>
    </location>
</feature>